<dbReference type="Proteomes" id="UP001501570">
    <property type="component" value="Unassembled WGS sequence"/>
</dbReference>
<dbReference type="InterPro" id="IPR001173">
    <property type="entry name" value="Glyco_trans_2-like"/>
</dbReference>
<name>A0ABP9RQQ1_9ACTN</name>
<comment type="similarity">
    <text evidence="8">Belongs to the glycosyltransferase 2 family. CrtQ subfamily.</text>
</comment>
<sequence>MTGLSQAGGSSRAAGSPRAADAAADGGGALGSVVIPAHNEETVIADCLAPLAALAASGALEVVVVCNGCTDATAKVAGSFAGVRVIELEVGSKPAALRVGDRAASALPRMYLDADVVLPADSARRVLTRLGRMVAGGPLAGRPPVRYDASGSTWPVRRYYRARARIPAVLGSLWGAGTYALSAEGRARFDEFPDLVADDLWVDQLFAPGEVEVASCEPVTVTAPARTGDLLKVLRRTYRGKAEHQASNPDTAHETSGRTARDVRLLARSGFSGLVDATVYTGFVVTARVLRRLARNDSWERDDSSRAR</sequence>
<dbReference type="PANTHER" id="PTHR43646:SF2">
    <property type="entry name" value="GLYCOSYLTRANSFERASE 2-LIKE DOMAIN-CONTAINING PROTEIN"/>
    <property type="match status" value="1"/>
</dbReference>
<organism evidence="12 13">
    <name type="scientific">Rugosimonospora acidiphila</name>
    <dbReference type="NCBI Taxonomy" id="556531"/>
    <lineage>
        <taxon>Bacteria</taxon>
        <taxon>Bacillati</taxon>
        <taxon>Actinomycetota</taxon>
        <taxon>Actinomycetes</taxon>
        <taxon>Micromonosporales</taxon>
        <taxon>Micromonosporaceae</taxon>
        <taxon>Rugosimonospora</taxon>
    </lineage>
</organism>
<keyword evidence="4" id="KW-0808">Transferase</keyword>
<gene>
    <name evidence="12" type="ORF">GCM10023322_21210</name>
</gene>
<evidence type="ECO:0000256" key="3">
    <source>
        <dbReference type="ARBA" id="ARBA00022676"/>
    </source>
</evidence>
<evidence type="ECO:0000256" key="8">
    <source>
        <dbReference type="ARBA" id="ARBA00038120"/>
    </source>
</evidence>
<evidence type="ECO:0000313" key="13">
    <source>
        <dbReference type="Proteomes" id="UP001501570"/>
    </source>
</evidence>
<comment type="subcellular location">
    <subcellularLocation>
        <location evidence="1">Cell membrane</location>
    </subcellularLocation>
</comment>
<dbReference type="Pfam" id="PF00535">
    <property type="entry name" value="Glycos_transf_2"/>
    <property type="match status" value="1"/>
</dbReference>
<evidence type="ECO:0000256" key="7">
    <source>
        <dbReference type="ARBA" id="ARBA00037904"/>
    </source>
</evidence>
<evidence type="ECO:0000256" key="9">
    <source>
        <dbReference type="ARBA" id="ARBA00040345"/>
    </source>
</evidence>
<evidence type="ECO:0000256" key="1">
    <source>
        <dbReference type="ARBA" id="ARBA00004236"/>
    </source>
</evidence>
<accession>A0ABP9RQQ1</accession>
<comment type="caution">
    <text evidence="12">The sequence shown here is derived from an EMBL/GenBank/DDBJ whole genome shotgun (WGS) entry which is preliminary data.</text>
</comment>
<dbReference type="Gene3D" id="3.90.550.10">
    <property type="entry name" value="Spore Coat Polysaccharide Biosynthesis Protein SpsA, Chain A"/>
    <property type="match status" value="1"/>
</dbReference>
<evidence type="ECO:0000256" key="5">
    <source>
        <dbReference type="ARBA" id="ARBA00023136"/>
    </source>
</evidence>
<evidence type="ECO:0000313" key="12">
    <source>
        <dbReference type="EMBL" id="GAA5183002.1"/>
    </source>
</evidence>
<dbReference type="InterPro" id="IPR029044">
    <property type="entry name" value="Nucleotide-diphossugar_trans"/>
</dbReference>
<comment type="function">
    <text evidence="6">Catalyzes the glycosylation of 4,4'-diaponeurosporenoate, i.e. the esterification of glucose at the C1'' position with the carboxyl group of 4,4'-diaponeurosporenic acid, to form glycosyl-4,4'-diaponeurosporenoate. This is a step in the biosynthesis of staphyloxanthin, an orange pigment present in most staphylococci strains.</text>
</comment>
<evidence type="ECO:0000256" key="10">
    <source>
        <dbReference type="SAM" id="MobiDB-lite"/>
    </source>
</evidence>
<feature type="domain" description="Glycosyltransferase 2-like" evidence="11">
    <location>
        <begin position="32"/>
        <end position="148"/>
    </location>
</feature>
<feature type="region of interest" description="Disordered" evidence="10">
    <location>
        <begin position="240"/>
        <end position="259"/>
    </location>
</feature>
<evidence type="ECO:0000259" key="11">
    <source>
        <dbReference type="Pfam" id="PF00535"/>
    </source>
</evidence>
<keyword evidence="2" id="KW-1003">Cell membrane</keyword>
<dbReference type="SUPFAM" id="SSF53448">
    <property type="entry name" value="Nucleotide-diphospho-sugar transferases"/>
    <property type="match status" value="1"/>
</dbReference>
<dbReference type="RefSeq" id="WP_345628443.1">
    <property type="nucleotide sequence ID" value="NZ_BAABJQ010000005.1"/>
</dbReference>
<keyword evidence="13" id="KW-1185">Reference proteome</keyword>
<feature type="region of interest" description="Disordered" evidence="10">
    <location>
        <begin position="1"/>
        <end position="20"/>
    </location>
</feature>
<dbReference type="PANTHER" id="PTHR43646">
    <property type="entry name" value="GLYCOSYLTRANSFERASE"/>
    <property type="match status" value="1"/>
</dbReference>
<protein>
    <recommendedName>
        <fullName evidence="9">4,4'-diaponeurosporenoate glycosyltransferase</fullName>
    </recommendedName>
</protein>
<evidence type="ECO:0000256" key="4">
    <source>
        <dbReference type="ARBA" id="ARBA00022679"/>
    </source>
</evidence>
<evidence type="ECO:0000256" key="2">
    <source>
        <dbReference type="ARBA" id="ARBA00022475"/>
    </source>
</evidence>
<keyword evidence="5" id="KW-0472">Membrane</keyword>
<comment type="pathway">
    <text evidence="7">Carotenoid biosynthesis; staphyloxanthin biosynthesis; staphyloxanthin from farnesyl diphosphate: step 4/5.</text>
</comment>
<dbReference type="EMBL" id="BAABJQ010000005">
    <property type="protein sequence ID" value="GAA5183002.1"/>
    <property type="molecule type" value="Genomic_DNA"/>
</dbReference>
<proteinExistence type="inferred from homology"/>
<reference evidence="13" key="1">
    <citation type="journal article" date="2019" name="Int. J. Syst. Evol. Microbiol.">
        <title>The Global Catalogue of Microorganisms (GCM) 10K type strain sequencing project: providing services to taxonomists for standard genome sequencing and annotation.</title>
        <authorList>
            <consortium name="The Broad Institute Genomics Platform"/>
            <consortium name="The Broad Institute Genome Sequencing Center for Infectious Disease"/>
            <person name="Wu L."/>
            <person name="Ma J."/>
        </authorList>
    </citation>
    <scope>NUCLEOTIDE SEQUENCE [LARGE SCALE GENOMIC DNA]</scope>
    <source>
        <strain evidence="13">JCM 18304</strain>
    </source>
</reference>
<keyword evidence="3" id="KW-0328">Glycosyltransferase</keyword>
<evidence type="ECO:0000256" key="6">
    <source>
        <dbReference type="ARBA" id="ARBA00037281"/>
    </source>
</evidence>